<evidence type="ECO:0000313" key="3">
    <source>
        <dbReference type="EMBL" id="DAZ90652.1"/>
    </source>
</evidence>
<feature type="region of interest" description="Disordered" evidence="2">
    <location>
        <begin position="1"/>
        <end position="134"/>
    </location>
</feature>
<feature type="compositionally biased region" description="Acidic residues" evidence="2">
    <location>
        <begin position="72"/>
        <end position="93"/>
    </location>
</feature>
<keyword evidence="1" id="KW-0175">Coiled coil</keyword>
<evidence type="ECO:0000256" key="2">
    <source>
        <dbReference type="SAM" id="MobiDB-lite"/>
    </source>
</evidence>
<feature type="coiled-coil region" evidence="1">
    <location>
        <begin position="191"/>
        <end position="218"/>
    </location>
</feature>
<reference evidence="3" key="1">
    <citation type="journal article" date="2022" name="bioRxiv">
        <title>Unlocking the hidden genetic diversity of varicosaviruses, the neglected plant rhabdoviruses.</title>
        <authorList>
            <person name="Bejerman N."/>
            <person name="Dietzgen R.G."/>
            <person name="Debat H."/>
        </authorList>
    </citation>
    <scope>NUCLEOTIDE SEQUENCE</scope>
</reference>
<feature type="compositionally biased region" description="Polar residues" evidence="2">
    <location>
        <begin position="110"/>
        <end position="120"/>
    </location>
</feature>
<feature type="compositionally biased region" description="Polar residues" evidence="2">
    <location>
        <begin position="59"/>
        <end position="71"/>
    </location>
</feature>
<organism evidence="3">
    <name type="scientific">Asclepias syriaca virus 3</name>
    <dbReference type="NCBI Taxonomy" id="2977955"/>
    <lineage>
        <taxon>Viruses</taxon>
        <taxon>Riboviria</taxon>
        <taxon>Orthornavirae</taxon>
        <taxon>Negarnaviricota</taxon>
        <taxon>Haploviricotina</taxon>
        <taxon>Monjiviricetes</taxon>
        <taxon>Mononegavirales</taxon>
        <taxon>Rhabdoviridae</taxon>
        <taxon>Betarhabdovirinae</taxon>
        <taxon>Varicosavirus</taxon>
        <taxon>Varicosavirus asclepiadis</taxon>
    </lineage>
</organism>
<dbReference type="EMBL" id="BK061744">
    <property type="protein sequence ID" value="DAZ90652.1"/>
    <property type="molecule type" value="Viral_cRNA"/>
</dbReference>
<name>A0A9N6YJA5_9RHAB</name>
<feature type="compositionally biased region" description="Basic and acidic residues" evidence="2">
    <location>
        <begin position="18"/>
        <end position="31"/>
    </location>
</feature>
<evidence type="ECO:0000256" key="1">
    <source>
        <dbReference type="SAM" id="Coils"/>
    </source>
</evidence>
<accession>A0A9N6YJA5</accession>
<proteinExistence type="predicted"/>
<sequence>MDPNYQRMRRVSSSAIKQRVEENLAFDKDENWSPSGPSLPGEKITSDDNNISHPVETGATKNEVSNTSTTEEPIDGDVDESEPSVEDSDEEDHNETTQFSEIPDTEPVSRKQSLKSNRPGSQIDACSEITREKRDRKAASKIIEEYSHSMQEILNPGEHGALVRYIIENNMGVTGISAFLKGYRAHTYDWAKSMEGSIKALEKQNISLKLRITELERIRHTTSVDSYNIIDKLSHLYEELRDHNKANITKREEREVIPVITERPSIKITDVNSDVQLPEIKPTTSNVLTKVNDKISQQVGNKNGNSVLASKINERFQLKLSEKKVCMIKDEEMMDKIKQDRVLKDIDITKKEKLSTAERSAMLKLLISLI</sequence>
<protein>
    <submittedName>
        <fullName evidence="3">Protein 2</fullName>
    </submittedName>
</protein>